<reference evidence="18 19" key="1">
    <citation type="submission" date="2017-11" db="EMBL/GenBank/DDBJ databases">
        <title>De novo assembly and phasing of dikaryotic genomes from two isolates of Puccinia coronata f. sp. avenae, the causal agent of oat crown rust.</title>
        <authorList>
            <person name="Miller M.E."/>
            <person name="Zhang Y."/>
            <person name="Omidvar V."/>
            <person name="Sperschneider J."/>
            <person name="Schwessinger B."/>
            <person name="Raley C."/>
            <person name="Palmer J.M."/>
            <person name="Garnica D."/>
            <person name="Upadhyaya N."/>
            <person name="Rathjen J."/>
            <person name="Taylor J.M."/>
            <person name="Park R.F."/>
            <person name="Dodds P.N."/>
            <person name="Hirsch C.D."/>
            <person name="Kianian S.F."/>
            <person name="Figueroa M."/>
        </authorList>
    </citation>
    <scope>NUCLEOTIDE SEQUENCE [LARGE SCALE GENOMIC DNA]</scope>
    <source>
        <strain evidence="18">12SD80</strain>
    </source>
</reference>
<dbReference type="InterPro" id="IPR003342">
    <property type="entry name" value="ArnT-like_N"/>
</dbReference>
<keyword evidence="12" id="KW-0325">Glycoprotein</keyword>
<feature type="region of interest" description="Disordered" evidence="16">
    <location>
        <begin position="801"/>
        <end position="846"/>
    </location>
</feature>
<feature type="compositionally biased region" description="Low complexity" evidence="16">
    <location>
        <begin position="814"/>
        <end position="832"/>
    </location>
</feature>
<proteinExistence type="inferred from homology"/>
<feature type="transmembrane region" description="Helical" evidence="15">
    <location>
        <begin position="98"/>
        <end position="120"/>
    </location>
</feature>
<feature type="domain" description="MIR" evidence="17">
    <location>
        <begin position="477"/>
        <end position="533"/>
    </location>
</feature>
<keyword evidence="11 15" id="KW-0472">Membrane</keyword>
<dbReference type="EC" id="2.4.1.109" evidence="4 15"/>
<dbReference type="PROSITE" id="PS50919">
    <property type="entry name" value="MIR"/>
    <property type="match status" value="3"/>
</dbReference>
<evidence type="ECO:0000256" key="15">
    <source>
        <dbReference type="RuleBase" id="RU367007"/>
    </source>
</evidence>
<comment type="pathway">
    <text evidence="2 15">Protein modification; protein glycosylation.</text>
</comment>
<dbReference type="Proteomes" id="UP000235392">
    <property type="component" value="Unassembled WGS sequence"/>
</dbReference>
<dbReference type="Pfam" id="PF02366">
    <property type="entry name" value="PMT"/>
    <property type="match status" value="1"/>
</dbReference>
<dbReference type="GO" id="GO:0005789">
    <property type="term" value="C:endoplasmic reticulum membrane"/>
    <property type="evidence" value="ECO:0007669"/>
    <property type="project" value="UniProtKB-SubCell"/>
</dbReference>
<evidence type="ECO:0000256" key="7">
    <source>
        <dbReference type="ARBA" id="ARBA00022692"/>
    </source>
</evidence>
<evidence type="ECO:0000256" key="14">
    <source>
        <dbReference type="ARBA" id="ARBA00045102"/>
    </source>
</evidence>
<evidence type="ECO:0000256" key="16">
    <source>
        <dbReference type="SAM" id="MobiDB-lite"/>
    </source>
</evidence>
<evidence type="ECO:0000256" key="9">
    <source>
        <dbReference type="ARBA" id="ARBA00022824"/>
    </source>
</evidence>
<evidence type="ECO:0000256" key="2">
    <source>
        <dbReference type="ARBA" id="ARBA00004922"/>
    </source>
</evidence>
<keyword evidence="5 15" id="KW-0328">Glycosyltransferase</keyword>
<dbReference type="EMBL" id="PGCI01000629">
    <property type="protein sequence ID" value="PLW23601.1"/>
    <property type="molecule type" value="Genomic_DNA"/>
</dbReference>
<evidence type="ECO:0000256" key="8">
    <source>
        <dbReference type="ARBA" id="ARBA00022737"/>
    </source>
</evidence>
<dbReference type="PANTHER" id="PTHR10050:SF50">
    <property type="entry name" value="DOLICHYL-PHOSPHATE-MANNOSE--PROTEIN MANNOSYLTRANSFERASE 1-RELATED"/>
    <property type="match status" value="1"/>
</dbReference>
<evidence type="ECO:0000256" key="1">
    <source>
        <dbReference type="ARBA" id="ARBA00004477"/>
    </source>
</evidence>
<protein>
    <recommendedName>
        <fullName evidence="4 15">Dolichyl-phosphate-mannose--protein mannosyltransferase</fullName>
        <ecNumber evidence="4 15">2.4.1.109</ecNumber>
    </recommendedName>
</protein>
<dbReference type="SMART" id="SM00472">
    <property type="entry name" value="MIR"/>
    <property type="match status" value="3"/>
</dbReference>
<keyword evidence="8" id="KW-0677">Repeat</keyword>
<evidence type="ECO:0000256" key="11">
    <source>
        <dbReference type="ARBA" id="ARBA00023136"/>
    </source>
</evidence>
<dbReference type="InterPro" id="IPR036300">
    <property type="entry name" value="MIR_dom_sf"/>
</dbReference>
<comment type="catalytic activity">
    <reaction evidence="13 15">
        <text>a di-trans,poly-cis-dolichyl beta-D-mannosyl phosphate + L-threonyl-[protein] = 3-O-(alpha-D-mannosyl)-L-threonyl-[protein] + a di-trans,poly-cis-dolichyl phosphate + H(+)</text>
        <dbReference type="Rhea" id="RHEA:53396"/>
        <dbReference type="Rhea" id="RHEA-COMP:11060"/>
        <dbReference type="Rhea" id="RHEA-COMP:13547"/>
        <dbReference type="Rhea" id="RHEA-COMP:19498"/>
        <dbReference type="Rhea" id="RHEA-COMP:19501"/>
        <dbReference type="ChEBI" id="CHEBI:15378"/>
        <dbReference type="ChEBI" id="CHEBI:30013"/>
        <dbReference type="ChEBI" id="CHEBI:57683"/>
        <dbReference type="ChEBI" id="CHEBI:58211"/>
        <dbReference type="ChEBI" id="CHEBI:137323"/>
        <dbReference type="EC" id="2.4.1.109"/>
    </reaction>
</comment>
<feature type="transmembrane region" description="Helical" evidence="15">
    <location>
        <begin position="282"/>
        <end position="304"/>
    </location>
</feature>
<feature type="transmembrane region" description="Helical" evidence="15">
    <location>
        <begin position="708"/>
        <end position="728"/>
    </location>
</feature>
<feature type="transmembrane region" description="Helical" evidence="15">
    <location>
        <begin position="191"/>
        <end position="212"/>
    </location>
</feature>
<keyword evidence="7 15" id="KW-0812">Transmembrane</keyword>
<keyword evidence="6 15" id="KW-0808">Transferase</keyword>
<keyword evidence="9 15" id="KW-0256">Endoplasmic reticulum</keyword>
<organism evidence="18 19">
    <name type="scientific">Puccinia coronata f. sp. avenae</name>
    <dbReference type="NCBI Taxonomy" id="200324"/>
    <lineage>
        <taxon>Eukaryota</taxon>
        <taxon>Fungi</taxon>
        <taxon>Dikarya</taxon>
        <taxon>Basidiomycota</taxon>
        <taxon>Pucciniomycotina</taxon>
        <taxon>Pucciniomycetes</taxon>
        <taxon>Pucciniales</taxon>
        <taxon>Pucciniaceae</taxon>
        <taxon>Puccinia</taxon>
    </lineage>
</organism>
<dbReference type="InterPro" id="IPR027005">
    <property type="entry name" value="PMT-like"/>
</dbReference>
<comment type="subcellular location">
    <subcellularLocation>
        <location evidence="1 15">Endoplasmic reticulum membrane</location>
        <topology evidence="1 15">Multi-pass membrane protein</topology>
    </subcellularLocation>
</comment>
<dbReference type="SUPFAM" id="SSF82109">
    <property type="entry name" value="MIR domain"/>
    <property type="match status" value="1"/>
</dbReference>
<feature type="transmembrane region" description="Helical" evidence="15">
    <location>
        <begin position="224"/>
        <end position="244"/>
    </location>
</feature>
<evidence type="ECO:0000256" key="10">
    <source>
        <dbReference type="ARBA" id="ARBA00022989"/>
    </source>
</evidence>
<dbReference type="InterPro" id="IPR032421">
    <property type="entry name" value="PMT_4TMC"/>
</dbReference>
<sequence length="846" mass="97385">MNIRTEPLRYRKLAAASPTKLHGHEWRILTQPRKNQGNALVIVGGGLEAIRKRELPILLSITILAGFVRCWKLSRPASIVFDEVHFGRFASKYIRSEFFMDVHPPLVKLLFALVGWMSGYDGEFDFKEIGSDYPDRVPYLQMRLLPALLGAALVPISYLTLRMLNQRPLTAALAALLITFDNALIIQSRFILLDSPLLFFTALAIFFHIGFCNEDIKQPLTPKWWLWLSLTGLSLGAILSSKWIGLFTMAALGFITIKQLWNLLGDLSVPIHLLIRSFLARFVCLALLPLVFYLFIFQIHFWILSSSGEGDAFMSSEFQQTLSGHGMVDTFADVLIGSNVTIKHTNTLGGYLHSHAQYYPTGSQQQQITLYPHQDENNVWTVLGRLSDDVDVIHRKPPDYYYKNRVSVNGSMFIRLNHPLTDKRLHTHDIRAPVSEVEYQNEVSGYGFLNYPGDANDEWIIEIVSKVSDVKTDPISAQRVRALRTKFRLRHSLQYCYLFSHKVRLPDWGFGQQEVTCNRNPTLASSLWYIESNYHPLLEQDEKAAKVNYRWPSFWAKFWELQTVMWQTNKALVQHHSYGSRPSAWPLLQRGMNFWAKDHRQIYLLGNPFIWWLATASIAFYLLSKSLLIMRIKRGYHGEARNLNVMKYDSISAYLVICWATHYVPFYLMQRQLFLHHYFPSLYFSIFQLATVFDFSTSRLAPKARLKAFALILLMAFWSWAVFAPITYASSWTRSQCERARWKRSWDFGCHDFPEHMDDYEDMDETDGGLMRNTSERGASQQAAHNRFKLLEPINNVFQLPEVDEMPGRSPDTSALHPAHSSAPQSSPLADAPVPPPPRSPLRDLD</sequence>
<evidence type="ECO:0000259" key="17">
    <source>
        <dbReference type="PROSITE" id="PS50919"/>
    </source>
</evidence>
<dbReference type="CDD" id="cd23283">
    <property type="entry name" value="beta-trefoil_MIR_PMT1-like"/>
    <property type="match status" value="1"/>
</dbReference>
<dbReference type="GO" id="GO:0004169">
    <property type="term" value="F:dolichyl-phosphate-mannose-protein mannosyltransferase activity"/>
    <property type="evidence" value="ECO:0007669"/>
    <property type="project" value="UniProtKB-UniRule"/>
</dbReference>
<feature type="transmembrane region" description="Helical" evidence="15">
    <location>
        <begin position="140"/>
        <end position="161"/>
    </location>
</feature>
<comment type="caution">
    <text evidence="18">The sequence shown here is derived from an EMBL/GenBank/DDBJ whole genome shotgun (WGS) entry which is preliminary data.</text>
</comment>
<evidence type="ECO:0000256" key="3">
    <source>
        <dbReference type="ARBA" id="ARBA00007222"/>
    </source>
</evidence>
<comment type="similarity">
    <text evidence="3 15">Belongs to the glycosyltransferase 39 family.</text>
</comment>
<feature type="transmembrane region" description="Helical" evidence="15">
    <location>
        <begin position="609"/>
        <end position="630"/>
    </location>
</feature>
<feature type="domain" description="MIR" evidence="17">
    <location>
        <begin position="404"/>
        <end position="464"/>
    </location>
</feature>
<feature type="transmembrane region" description="Helical" evidence="15">
    <location>
        <begin position="675"/>
        <end position="696"/>
    </location>
</feature>
<comment type="function">
    <text evidence="15">Transfers mannose from Dol-P-mannose to Ser or Thr residues on proteins.</text>
</comment>
<evidence type="ECO:0000313" key="18">
    <source>
        <dbReference type="EMBL" id="PLW23601.1"/>
    </source>
</evidence>
<feature type="region of interest" description="Disordered" evidence="16">
    <location>
        <begin position="764"/>
        <end position="783"/>
    </location>
</feature>
<evidence type="ECO:0000313" key="19">
    <source>
        <dbReference type="Proteomes" id="UP000235392"/>
    </source>
</evidence>
<dbReference type="AlphaFoldDB" id="A0A2N5TDP6"/>
<gene>
    <name evidence="18" type="ORF">PCASD_11376</name>
</gene>
<dbReference type="Pfam" id="PF02815">
    <property type="entry name" value="MIR"/>
    <property type="match status" value="1"/>
</dbReference>
<evidence type="ECO:0000256" key="13">
    <source>
        <dbReference type="ARBA" id="ARBA00045085"/>
    </source>
</evidence>
<dbReference type="UniPathway" id="UPA00378"/>
<evidence type="ECO:0000256" key="4">
    <source>
        <dbReference type="ARBA" id="ARBA00012839"/>
    </source>
</evidence>
<evidence type="ECO:0000256" key="6">
    <source>
        <dbReference type="ARBA" id="ARBA00022679"/>
    </source>
</evidence>
<dbReference type="Gene3D" id="2.80.10.50">
    <property type="match status" value="1"/>
</dbReference>
<feature type="transmembrane region" description="Helical" evidence="15">
    <location>
        <begin position="250"/>
        <end position="275"/>
    </location>
</feature>
<evidence type="ECO:0000256" key="12">
    <source>
        <dbReference type="ARBA" id="ARBA00023180"/>
    </source>
</evidence>
<dbReference type="Pfam" id="PF16192">
    <property type="entry name" value="PMT_4TMC"/>
    <property type="match status" value="1"/>
</dbReference>
<feature type="transmembrane region" description="Helical" evidence="15">
    <location>
        <begin position="168"/>
        <end position="185"/>
    </location>
</feature>
<feature type="domain" description="MIR" evidence="17">
    <location>
        <begin position="331"/>
        <end position="385"/>
    </location>
</feature>
<dbReference type="InterPro" id="IPR016093">
    <property type="entry name" value="MIR_motif"/>
</dbReference>
<keyword evidence="10 15" id="KW-1133">Transmembrane helix</keyword>
<feature type="compositionally biased region" description="Polar residues" evidence="16">
    <location>
        <begin position="772"/>
        <end position="783"/>
    </location>
</feature>
<accession>A0A2N5TDP6</accession>
<dbReference type="PANTHER" id="PTHR10050">
    <property type="entry name" value="DOLICHYL-PHOSPHATE-MANNOSE--PROTEIN MANNOSYLTRANSFERASE"/>
    <property type="match status" value="1"/>
</dbReference>
<comment type="catalytic activity">
    <reaction evidence="14 15">
        <text>a di-trans,poly-cis-dolichyl beta-D-mannosyl phosphate + L-seryl-[protein] = 3-O-(alpha-D-mannosyl)-L-seryl-[protein] + a di-trans,poly-cis-dolichyl phosphate + H(+)</text>
        <dbReference type="Rhea" id="RHEA:17377"/>
        <dbReference type="Rhea" id="RHEA-COMP:9863"/>
        <dbReference type="Rhea" id="RHEA-COMP:13546"/>
        <dbReference type="Rhea" id="RHEA-COMP:19498"/>
        <dbReference type="Rhea" id="RHEA-COMP:19501"/>
        <dbReference type="ChEBI" id="CHEBI:15378"/>
        <dbReference type="ChEBI" id="CHEBI:29999"/>
        <dbReference type="ChEBI" id="CHEBI:57683"/>
        <dbReference type="ChEBI" id="CHEBI:58211"/>
        <dbReference type="ChEBI" id="CHEBI:137321"/>
        <dbReference type="EC" id="2.4.1.109"/>
    </reaction>
</comment>
<name>A0A2N5TDP6_9BASI</name>
<evidence type="ECO:0000256" key="5">
    <source>
        <dbReference type="ARBA" id="ARBA00022676"/>
    </source>
</evidence>